<organism evidence="7 8">
    <name type="scientific">Metschnikowia bicuspidata</name>
    <dbReference type="NCBI Taxonomy" id="27322"/>
    <lineage>
        <taxon>Eukaryota</taxon>
        <taxon>Fungi</taxon>
        <taxon>Dikarya</taxon>
        <taxon>Ascomycota</taxon>
        <taxon>Saccharomycotina</taxon>
        <taxon>Pichiomycetes</taxon>
        <taxon>Metschnikowiaceae</taxon>
        <taxon>Metschnikowia</taxon>
    </lineage>
</organism>
<dbReference type="InterPro" id="IPR042533">
    <property type="entry name" value="Nucleoporin_Nup155_C_1"/>
</dbReference>
<keyword evidence="3" id="KW-0813">Transport</keyword>
<evidence type="ECO:0000259" key="6">
    <source>
        <dbReference type="Pfam" id="PF08801"/>
    </source>
</evidence>
<dbReference type="Pfam" id="PF08801">
    <property type="entry name" value="Nucleoporin_N"/>
    <property type="match status" value="1"/>
</dbReference>
<dbReference type="GO" id="GO:0036228">
    <property type="term" value="P:protein localization to nuclear inner membrane"/>
    <property type="evidence" value="ECO:0007669"/>
    <property type="project" value="TreeGrafter"/>
</dbReference>
<dbReference type="InterPro" id="IPR004870">
    <property type="entry name" value="Nucleoporin_Nup155"/>
</dbReference>
<dbReference type="Gene3D" id="1.10.167.20">
    <property type="match status" value="1"/>
</dbReference>
<evidence type="ECO:0000256" key="3">
    <source>
        <dbReference type="ARBA" id="ARBA00022448"/>
    </source>
</evidence>
<dbReference type="InterPro" id="IPR007187">
    <property type="entry name" value="Nucleoporin_Nup133/Nup155_C"/>
</dbReference>
<keyword evidence="8" id="KW-1185">Reference proteome</keyword>
<evidence type="ECO:0000256" key="4">
    <source>
        <dbReference type="ARBA" id="ARBA00023242"/>
    </source>
</evidence>
<dbReference type="Pfam" id="PF03177">
    <property type="entry name" value="Nucleoporin_C"/>
    <property type="match status" value="1"/>
</dbReference>
<dbReference type="Gene3D" id="1.20.120.1050">
    <property type="match status" value="1"/>
</dbReference>
<dbReference type="PANTHER" id="PTHR10350">
    <property type="entry name" value="NUCLEAR PORE COMPLEX PROTEIN NUP155"/>
    <property type="match status" value="1"/>
</dbReference>
<dbReference type="GO" id="GO:0017056">
    <property type="term" value="F:structural constituent of nuclear pore"/>
    <property type="evidence" value="ECO:0007669"/>
    <property type="project" value="InterPro"/>
</dbReference>
<evidence type="ECO:0000259" key="5">
    <source>
        <dbReference type="Pfam" id="PF03177"/>
    </source>
</evidence>
<reference evidence="8" key="1">
    <citation type="journal article" date="2018" name="Nat. Microbiol.">
        <title>Leveraging single-cell genomics to expand the fungal tree of life.</title>
        <authorList>
            <person name="Ahrendt S.R."/>
            <person name="Quandt C.A."/>
            <person name="Ciobanu D."/>
            <person name="Clum A."/>
            <person name="Salamov A."/>
            <person name="Andreopoulos B."/>
            <person name="Cheng J.F."/>
            <person name="Woyke T."/>
            <person name="Pelin A."/>
            <person name="Henrissat B."/>
            <person name="Reynolds N.K."/>
            <person name="Benny G.L."/>
            <person name="Smith M.E."/>
            <person name="James T.Y."/>
            <person name="Grigoriev I.V."/>
        </authorList>
    </citation>
    <scope>NUCLEOTIDE SEQUENCE [LARGE SCALE GENOMIC DNA]</scope>
    <source>
        <strain evidence="8">Baker2002</strain>
    </source>
</reference>
<dbReference type="FunFam" id="1.25.40.440:FF:000001">
    <property type="entry name" value="Nuclear pore complex subunit"/>
    <property type="match status" value="1"/>
</dbReference>
<dbReference type="PANTHER" id="PTHR10350:SF6">
    <property type="entry name" value="NUCLEAR PORE COMPLEX PROTEIN NUP155"/>
    <property type="match status" value="1"/>
</dbReference>
<accession>A0A4P9ZCE4</accession>
<protein>
    <submittedName>
        <fullName evidence="7">Nucleoporin-domain-containing protein</fullName>
    </submittedName>
</protein>
<dbReference type="InterPro" id="IPR014908">
    <property type="entry name" value="Nucleoporin_Nup133/Nup155_N"/>
</dbReference>
<dbReference type="Proteomes" id="UP000268321">
    <property type="component" value="Unassembled WGS sequence"/>
</dbReference>
<proteinExistence type="inferred from homology"/>
<gene>
    <name evidence="7" type="ORF">METBISCDRAFT_18466</name>
</gene>
<keyword evidence="4" id="KW-0539">Nucleus</keyword>
<dbReference type="GO" id="GO:0006606">
    <property type="term" value="P:protein import into nucleus"/>
    <property type="evidence" value="ECO:0007669"/>
    <property type="project" value="TreeGrafter"/>
</dbReference>
<dbReference type="GO" id="GO:0000972">
    <property type="term" value="P:transcription-dependent tethering of RNA polymerase II gene DNA at nuclear periphery"/>
    <property type="evidence" value="ECO:0007669"/>
    <property type="project" value="TreeGrafter"/>
</dbReference>
<feature type="domain" description="Nucleoporin Nup133/Nup155-like C-terminal" evidence="5">
    <location>
        <begin position="718"/>
        <end position="1424"/>
    </location>
</feature>
<evidence type="ECO:0000256" key="1">
    <source>
        <dbReference type="ARBA" id="ARBA00004123"/>
    </source>
</evidence>
<feature type="domain" description="Nucleoporin Nup133/Nup155-like N-terminal" evidence="6">
    <location>
        <begin position="131"/>
        <end position="621"/>
    </location>
</feature>
<dbReference type="InterPro" id="IPR042537">
    <property type="entry name" value="Nucleoporin_Nup155_C_2"/>
</dbReference>
<evidence type="ECO:0000256" key="2">
    <source>
        <dbReference type="ARBA" id="ARBA00007373"/>
    </source>
</evidence>
<evidence type="ECO:0000313" key="8">
    <source>
        <dbReference type="Proteomes" id="UP000268321"/>
    </source>
</evidence>
<evidence type="ECO:0000313" key="7">
    <source>
        <dbReference type="EMBL" id="RKP29510.1"/>
    </source>
</evidence>
<dbReference type="Gene3D" id="1.25.40.440">
    <property type="entry name" value="Nucleoporin, helical domain, central subdomain"/>
    <property type="match status" value="1"/>
</dbReference>
<sequence>MLGKTSQGPKSDLLINSQPLNAKKYLSPTLSLSYNDSDKIEFQRRKSEPTSAQPSRFYLPMVLDSVNEVNYKISVPNFASLPPLLLSSKYISDLIRVDSMTPGDLYDPSNLSKSSGLDNYYFEKFSGLGDFSRFEKVSQLNLPDRFFEEYNMTKVSTKMGLFPEINRSWIAVDNKVVLWNYQLPQSSFNHTSQFLTMDQIRHAIITVALVKPKKNIFVEDVNHLLLVSTAMDIYIYAVKYDSKSNNLEIFNPNLSVTSQGLIVNKFVTNEETNDIYFTGEGDGVNVWRLDYHKNVSFLKNKCDKVCLTKSTLSSVLPIDKIPGFDLFTHETDTALNDSKAQGKNSVIPESITQLEIDSGRQLLYTLSNRSVIRVYKLQHSQELFSHYSVLTPHEMFKSLSQLIPDISNLKAFSKFRIVNISKITTQESSHILLIATTNYGGRILFKLGMSTTLSSFASASMRTLSSTKLSVVCMKFPPASEEPKVNCELDNYARIKQYVAVMVSNQQNSDLLKSTKFAKILSPGVFLAVQKTKTSDTLFVASVNYGFLKQNNKFVEDAEFLSINECRKDSESAPIFVHDIIQLTPSMNATNTPNGYANIQASQYTKKPLQFAVLTNYGTSIFQYRTSDKILASLNDQVVENFIEENGYEETCSSLLYLACSYGVYRADGLMKSKAQLLFSHAGNNARLTENSSVSAQLHHLPIQPVVQQPMAEQVVLSDRFYGTCLLISRLLKDVWNAKVFAPLPHIKLLSDGTVEVASVKDDNLMLKELNISKSQTEYFIGSIVVLIEFFNANSTKIPGLDAPTYSSDPSKFDNEICSRTEHIAFKSLIRALNSMKEAFSFLMVLIEETHSQQSSFNEVLKYLSLTNQLNLLNLRFKDLLLPTAEVKNLIKDLLSSIINKNILKGGLIDLIASSLQGRCGSFCSANDVYIFKAIENMTRAKSIGNREVELKLKYLNNAVAFFEQASDALTLENIENSVDIMLSLDFSSGAVKFLLNLSSKLYGFPTAKPSPLGVGMESSAKDIQIHMEENQRKRTKLFDLIFSILVKLDKKALQVAELNNQYAINEFTEVRDMTYDICFASTDRSFHYEFYRWFINRGCSEILLTVETSYILPFLEEAAQNDLELTELLWLYHARRENYEQAATILFSLAISEFPLNLSRRIEYLSRASGFCNCTCPPSIRQKMIQLSSLIRELFDVANVQLDLVNTIEGEKRIKEDNKKTAIEALSSKIQNISELFNSYADPLGYYEICFKIFCISDYKNPDDIFKRWELLFESLFHDFVSSKKKSQPFYMSLSDSVSSIGKKLCANDFVFPVSKLIKLMYKFIEDAVEEAGVEQIPTPGVVVNAFIKSGVLYETLYAVIKSTITQSLSGSVEKSMSKEMVYLIQSWYRSDQRMMDAISKEKILTMTEYSVDKDPLEKWVKTGNAYL</sequence>
<dbReference type="OrthoDB" id="338970at2759"/>
<comment type="subcellular location">
    <subcellularLocation>
        <location evidence="1">Nucleus</location>
    </subcellularLocation>
</comment>
<comment type="similarity">
    <text evidence="2">Belongs to the non-repetitive/WGA-negative nucleoporin family.</text>
</comment>
<dbReference type="EMBL" id="ML004484">
    <property type="protein sequence ID" value="RKP29510.1"/>
    <property type="molecule type" value="Genomic_DNA"/>
</dbReference>
<dbReference type="GO" id="GO:0006405">
    <property type="term" value="P:RNA export from nucleus"/>
    <property type="evidence" value="ECO:0007669"/>
    <property type="project" value="TreeGrafter"/>
</dbReference>
<name>A0A4P9ZCE4_9ASCO</name>
<dbReference type="Gene3D" id="1.20.58.1780">
    <property type="match status" value="1"/>
</dbReference>
<dbReference type="Gene3D" id="1.25.40.450">
    <property type="entry name" value="Nucleoporin, helical domain, N-terminal subdomain"/>
    <property type="match status" value="1"/>
</dbReference>
<dbReference type="GO" id="GO:0044611">
    <property type="term" value="C:nuclear pore inner ring"/>
    <property type="evidence" value="ECO:0007669"/>
    <property type="project" value="TreeGrafter"/>
</dbReference>